<sequence length="140" mass="15213">MSMTKTDKIAKEYQREMLKSAFASLFWSVISKKKQDGGSLKGLADKLSINKSAVSRWFSGKSPNWELNTIADIADALELDIRIAAVDRATGQMFTCSGEVVKIHAAISTRSNVVTMDSGLRVWSSTTGNPVELRGTKVGA</sequence>
<accession>A0ABQ0ZCG9</accession>
<dbReference type="SUPFAM" id="SSF47413">
    <property type="entry name" value="lambda repressor-like DNA-binding domains"/>
    <property type="match status" value="1"/>
</dbReference>
<dbReference type="Pfam" id="PF13443">
    <property type="entry name" value="HTH_26"/>
    <property type="match status" value="1"/>
</dbReference>
<dbReference type="PROSITE" id="PS50943">
    <property type="entry name" value="HTH_CROC1"/>
    <property type="match status" value="1"/>
</dbReference>
<name>A0ABQ0ZCG9_9HYPH</name>
<gene>
    <name evidence="2" type="ORF">RsS93_56310</name>
</gene>
<dbReference type="EMBL" id="BLAJ01000012">
    <property type="protein sequence ID" value="GES53017.1"/>
    <property type="molecule type" value="Genomic_DNA"/>
</dbReference>
<organism evidence="2 3">
    <name type="scientific">Rhizobium dioscoreae</name>
    <dbReference type="NCBI Taxonomy" id="2653122"/>
    <lineage>
        <taxon>Bacteria</taxon>
        <taxon>Pseudomonadati</taxon>
        <taxon>Pseudomonadota</taxon>
        <taxon>Alphaproteobacteria</taxon>
        <taxon>Hyphomicrobiales</taxon>
        <taxon>Rhizobiaceae</taxon>
        <taxon>Rhizobium/Agrobacterium group</taxon>
        <taxon>Rhizobium</taxon>
    </lineage>
</organism>
<dbReference type="Gene3D" id="1.10.260.40">
    <property type="entry name" value="lambda repressor-like DNA-binding domains"/>
    <property type="match status" value="1"/>
</dbReference>
<evidence type="ECO:0000313" key="3">
    <source>
        <dbReference type="Proteomes" id="UP000390335"/>
    </source>
</evidence>
<evidence type="ECO:0000259" key="1">
    <source>
        <dbReference type="PROSITE" id="PS50943"/>
    </source>
</evidence>
<dbReference type="InterPro" id="IPR010982">
    <property type="entry name" value="Lambda_DNA-bd_dom_sf"/>
</dbReference>
<protein>
    <recommendedName>
        <fullName evidence="1">HTH cro/C1-type domain-containing protein</fullName>
    </recommendedName>
</protein>
<dbReference type="CDD" id="cd00093">
    <property type="entry name" value="HTH_XRE"/>
    <property type="match status" value="1"/>
</dbReference>
<dbReference type="InterPro" id="IPR001387">
    <property type="entry name" value="Cro/C1-type_HTH"/>
</dbReference>
<proteinExistence type="predicted"/>
<reference evidence="2 3" key="1">
    <citation type="journal article" date="2020" name="Genome Biol. Evol.">
        <title>Rhizobium dioscoreae sp. nov., a plant growth-promoting bacterium isolated from yam (Dioscorea species).</title>
        <authorList>
            <person name="Ouyabe M."/>
            <person name="Tanaka N."/>
            <person name="Shiwa Y."/>
            <person name="Fujita N."/>
            <person name="Kikuno H."/>
            <person name="Babil P."/>
            <person name="Shiwachi H."/>
        </authorList>
    </citation>
    <scope>NUCLEOTIDE SEQUENCE [LARGE SCALE GENOMIC DNA]</scope>
    <source>
        <strain evidence="2 3">S-93</strain>
    </source>
</reference>
<dbReference type="Proteomes" id="UP000390335">
    <property type="component" value="Unassembled WGS sequence"/>
</dbReference>
<comment type="caution">
    <text evidence="2">The sequence shown here is derived from an EMBL/GenBank/DDBJ whole genome shotgun (WGS) entry which is preliminary data.</text>
</comment>
<feature type="domain" description="HTH cro/C1-type" evidence="1">
    <location>
        <begin position="39"/>
        <end position="84"/>
    </location>
</feature>
<evidence type="ECO:0000313" key="2">
    <source>
        <dbReference type="EMBL" id="GES53017.1"/>
    </source>
</evidence>
<keyword evidence="3" id="KW-1185">Reference proteome</keyword>